<evidence type="ECO:0000259" key="1">
    <source>
        <dbReference type="SMART" id="SM00959"/>
    </source>
</evidence>
<dbReference type="GO" id="GO:0006353">
    <property type="term" value="P:DNA-templated transcription termination"/>
    <property type="evidence" value="ECO:0007669"/>
    <property type="project" value="InterPro"/>
</dbReference>
<dbReference type="SUPFAM" id="SSF160059">
    <property type="entry name" value="PriA/YqbF domain"/>
    <property type="match status" value="1"/>
</dbReference>
<dbReference type="SMART" id="SM00959">
    <property type="entry name" value="Rho_N"/>
    <property type="match status" value="1"/>
</dbReference>
<reference evidence="2 3" key="1">
    <citation type="journal article" date="2012" name="J. Bacteriol.">
        <title>Genome Sequence of Gallaecimonas xiamenensis Type Strain 3-C-1.</title>
        <authorList>
            <person name="Lai Q."/>
            <person name="Wang L."/>
            <person name="Wang W."/>
            <person name="Shao Z."/>
        </authorList>
    </citation>
    <scope>NUCLEOTIDE SEQUENCE [LARGE SCALE GENOMIC DNA]</scope>
    <source>
        <strain evidence="2 3">3-C-1</strain>
    </source>
</reference>
<evidence type="ECO:0000313" key="3">
    <source>
        <dbReference type="Proteomes" id="UP000006755"/>
    </source>
</evidence>
<dbReference type="Gene3D" id="3.40.5.80">
    <property type="match status" value="1"/>
</dbReference>
<sequence>MSKTTIYTALVVASIAHDGYRRAGLGFKKGDNAFANQPLTDAQLAAIEADPRLSIKKAEAQSANAAPGGALDASDVVDPVTFSNEDGFIAGVVDHDGKQIALADMTVKDLKTIAKDLDVEGYSKLSKDALVDAIQAVKVQAATDGAEA</sequence>
<name>K2KD66_9GAMM</name>
<dbReference type="SUPFAM" id="SSF68912">
    <property type="entry name" value="Rho N-terminal domain-like"/>
    <property type="match status" value="1"/>
</dbReference>
<dbReference type="Pfam" id="PF17891">
    <property type="entry name" value="FluMu_N"/>
    <property type="match status" value="1"/>
</dbReference>
<dbReference type="InterPro" id="IPR041227">
    <property type="entry name" value="FluMu_N"/>
</dbReference>
<evidence type="ECO:0000313" key="2">
    <source>
        <dbReference type="EMBL" id="EKE75190.1"/>
    </source>
</evidence>
<dbReference type="Pfam" id="PF07498">
    <property type="entry name" value="Rho_N"/>
    <property type="match status" value="1"/>
</dbReference>
<dbReference type="AlphaFoldDB" id="K2KD66"/>
<protein>
    <submittedName>
        <fullName evidence="2">Rho termination factor domain protein</fullName>
    </submittedName>
</protein>
<organism evidence="2 3">
    <name type="scientific">Gallaecimonas xiamenensis 3-C-1</name>
    <dbReference type="NCBI Taxonomy" id="745411"/>
    <lineage>
        <taxon>Bacteria</taxon>
        <taxon>Pseudomonadati</taxon>
        <taxon>Pseudomonadota</taxon>
        <taxon>Gammaproteobacteria</taxon>
        <taxon>Enterobacterales</taxon>
        <taxon>Gallaecimonadaceae</taxon>
        <taxon>Gallaecimonas</taxon>
    </lineage>
</organism>
<keyword evidence="3" id="KW-1185">Reference proteome</keyword>
<dbReference type="InterPro" id="IPR036269">
    <property type="entry name" value="Rho_N_sf"/>
</dbReference>
<comment type="caution">
    <text evidence="2">The sequence shown here is derived from an EMBL/GenBank/DDBJ whole genome shotgun (WGS) entry which is preliminary data.</text>
</comment>
<proteinExistence type="predicted"/>
<feature type="domain" description="Rho termination factor-like N-terminal" evidence="1">
    <location>
        <begin position="101"/>
        <end position="143"/>
    </location>
</feature>
<gene>
    <name evidence="2" type="ORF">B3C1_07936</name>
</gene>
<accession>K2KD66</accession>
<dbReference type="RefSeq" id="WP_008484064.1">
    <property type="nucleotide sequence ID" value="NZ_AMRI01000009.1"/>
</dbReference>
<dbReference type="InterPro" id="IPR011112">
    <property type="entry name" value="Rho-like_N"/>
</dbReference>
<dbReference type="OrthoDB" id="5906592at2"/>
<dbReference type="Proteomes" id="UP000006755">
    <property type="component" value="Unassembled WGS sequence"/>
</dbReference>
<dbReference type="Gene3D" id="1.10.720.10">
    <property type="match status" value="1"/>
</dbReference>
<dbReference type="EMBL" id="AMRI01000009">
    <property type="protein sequence ID" value="EKE75190.1"/>
    <property type="molecule type" value="Genomic_DNA"/>
</dbReference>
<dbReference type="STRING" id="745411.B3C1_07936"/>